<keyword evidence="5" id="KW-0472">Membrane</keyword>
<proteinExistence type="predicted"/>
<name>A0A392S649_9FABA</name>
<evidence type="ECO:0000256" key="5">
    <source>
        <dbReference type="SAM" id="Phobius"/>
    </source>
</evidence>
<keyword evidence="5" id="KW-1133">Transmembrane helix</keyword>
<keyword evidence="1" id="KW-0813">Transport</keyword>
<keyword evidence="2" id="KW-0633">Potassium transport</keyword>
<dbReference type="InterPro" id="IPR050794">
    <property type="entry name" value="CPA2_transporter"/>
</dbReference>
<dbReference type="PANTHER" id="PTHR32468:SF110">
    <property type="entry name" value="CATION_H+ EXCHANGER 3"/>
    <property type="match status" value="1"/>
</dbReference>
<evidence type="ECO:0000313" key="7">
    <source>
        <dbReference type="Proteomes" id="UP000265520"/>
    </source>
</evidence>
<dbReference type="AlphaFoldDB" id="A0A392S649"/>
<keyword evidence="4" id="KW-0406">Ion transport</keyword>
<comment type="caution">
    <text evidence="6">The sequence shown here is derived from an EMBL/GenBank/DDBJ whole genome shotgun (WGS) entry which is preliminary data.</text>
</comment>
<dbReference type="PANTHER" id="PTHR32468">
    <property type="entry name" value="CATION/H + ANTIPORTER"/>
    <property type="match status" value="1"/>
</dbReference>
<keyword evidence="3" id="KW-0630">Potassium</keyword>
<organism evidence="6 7">
    <name type="scientific">Trifolium medium</name>
    <dbReference type="NCBI Taxonomy" id="97028"/>
    <lineage>
        <taxon>Eukaryota</taxon>
        <taxon>Viridiplantae</taxon>
        <taxon>Streptophyta</taxon>
        <taxon>Embryophyta</taxon>
        <taxon>Tracheophyta</taxon>
        <taxon>Spermatophyta</taxon>
        <taxon>Magnoliopsida</taxon>
        <taxon>eudicotyledons</taxon>
        <taxon>Gunneridae</taxon>
        <taxon>Pentapetalae</taxon>
        <taxon>rosids</taxon>
        <taxon>fabids</taxon>
        <taxon>Fabales</taxon>
        <taxon>Fabaceae</taxon>
        <taxon>Papilionoideae</taxon>
        <taxon>50 kb inversion clade</taxon>
        <taxon>NPAAA clade</taxon>
        <taxon>Hologalegina</taxon>
        <taxon>IRL clade</taxon>
        <taxon>Trifolieae</taxon>
        <taxon>Trifolium</taxon>
    </lineage>
</organism>
<dbReference type="GO" id="GO:0006885">
    <property type="term" value="P:regulation of pH"/>
    <property type="evidence" value="ECO:0007669"/>
    <property type="project" value="TreeGrafter"/>
</dbReference>
<evidence type="ECO:0000256" key="4">
    <source>
        <dbReference type="ARBA" id="ARBA00023065"/>
    </source>
</evidence>
<dbReference type="GO" id="GO:0006813">
    <property type="term" value="P:potassium ion transport"/>
    <property type="evidence" value="ECO:0007669"/>
    <property type="project" value="UniProtKB-KW"/>
</dbReference>
<dbReference type="Proteomes" id="UP000265520">
    <property type="component" value="Unassembled WGS sequence"/>
</dbReference>
<dbReference type="GO" id="GO:0012505">
    <property type="term" value="C:endomembrane system"/>
    <property type="evidence" value="ECO:0007669"/>
    <property type="project" value="TreeGrafter"/>
</dbReference>
<keyword evidence="7" id="KW-1185">Reference proteome</keyword>
<evidence type="ECO:0000256" key="1">
    <source>
        <dbReference type="ARBA" id="ARBA00022448"/>
    </source>
</evidence>
<evidence type="ECO:0000313" key="6">
    <source>
        <dbReference type="EMBL" id="MCI44308.1"/>
    </source>
</evidence>
<evidence type="ECO:0000256" key="2">
    <source>
        <dbReference type="ARBA" id="ARBA00022538"/>
    </source>
</evidence>
<accession>A0A392S649</accession>
<keyword evidence="5" id="KW-0812">Transmembrane</keyword>
<protein>
    <submittedName>
        <fullName evidence="6">Cation/H(+) antiporter 15-like</fullName>
    </submittedName>
</protein>
<feature type="transmembrane region" description="Helical" evidence="5">
    <location>
        <begin position="12"/>
        <end position="33"/>
    </location>
</feature>
<sequence>MSLQILSGATYTVLTSGVLLMTIVVPPIINVIYKPRKRFEQNKLKTIEKLRLDAELRVLACVHNTRQATGIIRLIESFNATRLSPIHVFSLYLVELTGRAGA</sequence>
<dbReference type="GO" id="GO:0098662">
    <property type="term" value="P:inorganic cation transmembrane transport"/>
    <property type="evidence" value="ECO:0007669"/>
    <property type="project" value="TreeGrafter"/>
</dbReference>
<dbReference type="EMBL" id="LXQA010328867">
    <property type="protein sequence ID" value="MCI44308.1"/>
    <property type="molecule type" value="Genomic_DNA"/>
</dbReference>
<feature type="non-terminal residue" evidence="6">
    <location>
        <position position="102"/>
    </location>
</feature>
<evidence type="ECO:0000256" key="3">
    <source>
        <dbReference type="ARBA" id="ARBA00022958"/>
    </source>
</evidence>
<reference evidence="6 7" key="1">
    <citation type="journal article" date="2018" name="Front. Plant Sci.">
        <title>Red Clover (Trifolium pratense) and Zigzag Clover (T. medium) - A Picture of Genomic Similarities and Differences.</title>
        <authorList>
            <person name="Dluhosova J."/>
            <person name="Istvanek J."/>
            <person name="Nedelnik J."/>
            <person name="Repkova J."/>
        </authorList>
    </citation>
    <scope>NUCLEOTIDE SEQUENCE [LARGE SCALE GENOMIC DNA]</scope>
    <source>
        <strain evidence="7">cv. 10/8</strain>
        <tissue evidence="6">Leaf</tissue>
    </source>
</reference>